<evidence type="ECO:0000313" key="1">
    <source>
        <dbReference type="EMBL" id="CAB3250285.1"/>
    </source>
</evidence>
<dbReference type="EMBL" id="CADEBC010000540">
    <property type="protein sequence ID" value="CAB3250285.1"/>
    <property type="molecule type" value="Genomic_DNA"/>
</dbReference>
<name>A0A8S1AVB0_ARCPL</name>
<organism evidence="1 2">
    <name type="scientific">Arctia plantaginis</name>
    <name type="common">Wood tiger moth</name>
    <name type="synonym">Phalaena plantaginis</name>
    <dbReference type="NCBI Taxonomy" id="874455"/>
    <lineage>
        <taxon>Eukaryota</taxon>
        <taxon>Metazoa</taxon>
        <taxon>Ecdysozoa</taxon>
        <taxon>Arthropoda</taxon>
        <taxon>Hexapoda</taxon>
        <taxon>Insecta</taxon>
        <taxon>Pterygota</taxon>
        <taxon>Neoptera</taxon>
        <taxon>Endopterygota</taxon>
        <taxon>Lepidoptera</taxon>
        <taxon>Glossata</taxon>
        <taxon>Ditrysia</taxon>
        <taxon>Noctuoidea</taxon>
        <taxon>Erebidae</taxon>
        <taxon>Arctiinae</taxon>
        <taxon>Arctia</taxon>
    </lineage>
</organism>
<gene>
    <name evidence="1" type="ORF">APLA_LOCUS12647</name>
</gene>
<dbReference type="AlphaFoldDB" id="A0A8S1AVB0"/>
<dbReference type="OrthoDB" id="7475696at2759"/>
<reference evidence="1 2" key="1">
    <citation type="submission" date="2020-04" db="EMBL/GenBank/DDBJ databases">
        <authorList>
            <person name="Wallbank WR R."/>
            <person name="Pardo Diaz C."/>
            <person name="Kozak K."/>
            <person name="Martin S."/>
            <person name="Jiggins C."/>
            <person name="Moest M."/>
            <person name="Warren A I."/>
            <person name="Byers J.R.P. K."/>
            <person name="Montejo-Kovacevich G."/>
            <person name="Yen C E."/>
        </authorList>
    </citation>
    <scope>NUCLEOTIDE SEQUENCE [LARGE SCALE GENOMIC DNA]</scope>
</reference>
<evidence type="ECO:0000313" key="2">
    <source>
        <dbReference type="Proteomes" id="UP000494106"/>
    </source>
</evidence>
<sequence length="118" mass="12877">MCLFHSTPLRSIFSFLHPTPASHLAQIITPPGLWASYTTFAEMRSPLKNLFPPTVVGSAANMASPLPLQLANPVGYVDGYLGSLPDHLMPFTPSFLMRSLRKAPSIDLSIARRVTLSL</sequence>
<proteinExistence type="predicted"/>
<protein>
    <submittedName>
        <fullName evidence="1">Uncharacterized protein</fullName>
    </submittedName>
</protein>
<keyword evidence="2" id="KW-1185">Reference proteome</keyword>
<comment type="caution">
    <text evidence="1">The sequence shown here is derived from an EMBL/GenBank/DDBJ whole genome shotgun (WGS) entry which is preliminary data.</text>
</comment>
<dbReference type="Proteomes" id="UP000494106">
    <property type="component" value="Unassembled WGS sequence"/>
</dbReference>
<accession>A0A8S1AVB0</accession>